<feature type="domain" description="AB hydrolase-1" evidence="3">
    <location>
        <begin position="69"/>
        <end position="291"/>
    </location>
</feature>
<keyword evidence="1 4" id="KW-0378">Hydrolase</keyword>
<dbReference type="InterPro" id="IPR029058">
    <property type="entry name" value="AB_hydrolase_fold"/>
</dbReference>
<dbReference type="PANTHER" id="PTHR43798:SF31">
    <property type="entry name" value="AB HYDROLASE SUPERFAMILY PROTEIN YCLE"/>
    <property type="match status" value="1"/>
</dbReference>
<feature type="signal peptide" evidence="2">
    <location>
        <begin position="1"/>
        <end position="18"/>
    </location>
</feature>
<name>A0A0K1PYW0_9BACT</name>
<dbReference type="InterPro" id="IPR000073">
    <property type="entry name" value="AB_hydrolase_1"/>
</dbReference>
<evidence type="ECO:0000256" key="1">
    <source>
        <dbReference type="ARBA" id="ARBA00022801"/>
    </source>
</evidence>
<dbReference type="SUPFAM" id="SSF53474">
    <property type="entry name" value="alpha/beta-Hydrolases"/>
    <property type="match status" value="1"/>
</dbReference>
<accession>A0A0K1PYW0</accession>
<organism evidence="4 5">
    <name type="scientific">Labilithrix luteola</name>
    <dbReference type="NCBI Taxonomy" id="1391654"/>
    <lineage>
        <taxon>Bacteria</taxon>
        <taxon>Pseudomonadati</taxon>
        <taxon>Myxococcota</taxon>
        <taxon>Polyangia</taxon>
        <taxon>Polyangiales</taxon>
        <taxon>Labilitrichaceae</taxon>
        <taxon>Labilithrix</taxon>
    </lineage>
</organism>
<protein>
    <submittedName>
        <fullName evidence="4">Hydrolase, alpha/beta fold family</fullName>
    </submittedName>
</protein>
<sequence>MKMFKALLLLALTTAACSGGLGDLRSGGDDDSLGTTTQALGCAPDIHQVTLNTGVTLSYLEQGDRDGEPVIFLHGYSDSHHSFDLNLPLLPSRYHVYALDQRGHGDSSKPACCYTQADFAGDVIAFMDKLGIHKASLVGHSMGSLIAHKVAVNAPNRIKKLVLVGSGPTLVGNPGALSFEPDVDALTDPVDPDFVYAFQASTFYRPIPTSYLDTAVSESLKLPATVWQQALDGMLVEDHTSDLHDITAKTLIVWGDQDVFFDAAAEQTLDTQIPQSTLVVYPQTGHGLHAEQPAKFVKDLKNFLD</sequence>
<dbReference type="KEGG" id="llu:AKJ09_05003"/>
<dbReference type="Pfam" id="PF00561">
    <property type="entry name" value="Abhydrolase_1"/>
    <property type="match status" value="1"/>
</dbReference>
<evidence type="ECO:0000259" key="3">
    <source>
        <dbReference type="Pfam" id="PF00561"/>
    </source>
</evidence>
<gene>
    <name evidence="4" type="ORF">AKJ09_05003</name>
</gene>
<keyword evidence="2" id="KW-0732">Signal</keyword>
<dbReference type="GO" id="GO:0016787">
    <property type="term" value="F:hydrolase activity"/>
    <property type="evidence" value="ECO:0007669"/>
    <property type="project" value="UniProtKB-KW"/>
</dbReference>
<keyword evidence="5" id="KW-1185">Reference proteome</keyword>
<evidence type="ECO:0000256" key="2">
    <source>
        <dbReference type="SAM" id="SignalP"/>
    </source>
</evidence>
<evidence type="ECO:0000313" key="4">
    <source>
        <dbReference type="EMBL" id="AKU98339.1"/>
    </source>
</evidence>
<evidence type="ECO:0000313" key="5">
    <source>
        <dbReference type="Proteomes" id="UP000064967"/>
    </source>
</evidence>
<feature type="chain" id="PRO_5005466320" evidence="2">
    <location>
        <begin position="19"/>
        <end position="305"/>
    </location>
</feature>
<dbReference type="PROSITE" id="PS51257">
    <property type="entry name" value="PROKAR_LIPOPROTEIN"/>
    <property type="match status" value="1"/>
</dbReference>
<dbReference type="InterPro" id="IPR050266">
    <property type="entry name" value="AB_hydrolase_sf"/>
</dbReference>
<dbReference type="OrthoDB" id="5385630at2"/>
<dbReference type="RefSeq" id="WP_146649314.1">
    <property type="nucleotide sequence ID" value="NZ_CP012333.1"/>
</dbReference>
<dbReference type="Gene3D" id="3.40.50.1820">
    <property type="entry name" value="alpha/beta hydrolase"/>
    <property type="match status" value="1"/>
</dbReference>
<reference evidence="4 5" key="1">
    <citation type="submission" date="2015-08" db="EMBL/GenBank/DDBJ databases">
        <authorList>
            <person name="Babu N.S."/>
            <person name="Beckwith C.J."/>
            <person name="Beseler K.G."/>
            <person name="Brison A."/>
            <person name="Carone J.V."/>
            <person name="Caskin T.P."/>
            <person name="Diamond M."/>
            <person name="Durham M.E."/>
            <person name="Foxe J.M."/>
            <person name="Go M."/>
            <person name="Henderson B.A."/>
            <person name="Jones I.B."/>
            <person name="McGettigan J.A."/>
            <person name="Micheletti S.J."/>
            <person name="Nasrallah M.E."/>
            <person name="Ortiz D."/>
            <person name="Piller C.R."/>
            <person name="Privatt S.R."/>
            <person name="Schneider S.L."/>
            <person name="Sharp S."/>
            <person name="Smith T.C."/>
            <person name="Stanton J.D."/>
            <person name="Ullery H.E."/>
            <person name="Wilson R.J."/>
            <person name="Serrano M.G."/>
            <person name="Buck G."/>
            <person name="Lee V."/>
            <person name="Wang Y."/>
            <person name="Carvalho R."/>
            <person name="Voegtly L."/>
            <person name="Shi R."/>
            <person name="Duckworth R."/>
            <person name="Johnson A."/>
            <person name="Loviza R."/>
            <person name="Walstead R."/>
            <person name="Shah Z."/>
            <person name="Kiflezghi M."/>
            <person name="Wade K."/>
            <person name="Ball S.L."/>
            <person name="Bradley K.W."/>
            <person name="Asai D.J."/>
            <person name="Bowman C.A."/>
            <person name="Russell D.A."/>
            <person name="Pope W.H."/>
            <person name="Jacobs-Sera D."/>
            <person name="Hendrix R.W."/>
            <person name="Hatfull G.F."/>
        </authorList>
    </citation>
    <scope>NUCLEOTIDE SEQUENCE [LARGE SCALE GENOMIC DNA]</scope>
    <source>
        <strain evidence="4 5">DSM 27648</strain>
    </source>
</reference>
<dbReference type="GO" id="GO:0016020">
    <property type="term" value="C:membrane"/>
    <property type="evidence" value="ECO:0007669"/>
    <property type="project" value="TreeGrafter"/>
</dbReference>
<dbReference type="PANTHER" id="PTHR43798">
    <property type="entry name" value="MONOACYLGLYCEROL LIPASE"/>
    <property type="match status" value="1"/>
</dbReference>
<dbReference type="PRINTS" id="PR00111">
    <property type="entry name" value="ABHYDROLASE"/>
</dbReference>
<dbReference type="Proteomes" id="UP000064967">
    <property type="component" value="Chromosome"/>
</dbReference>
<proteinExistence type="predicted"/>
<dbReference type="STRING" id="1391654.AKJ09_05003"/>
<dbReference type="AlphaFoldDB" id="A0A0K1PYW0"/>
<dbReference type="EMBL" id="CP012333">
    <property type="protein sequence ID" value="AKU98339.1"/>
    <property type="molecule type" value="Genomic_DNA"/>
</dbReference>